<dbReference type="OrthoDB" id="770239at2759"/>
<evidence type="ECO:0000313" key="3">
    <source>
        <dbReference type="EMBL" id="ONK55511.1"/>
    </source>
</evidence>
<organism evidence="3 4">
    <name type="scientific">Asparagus officinalis</name>
    <name type="common">Garden asparagus</name>
    <dbReference type="NCBI Taxonomy" id="4686"/>
    <lineage>
        <taxon>Eukaryota</taxon>
        <taxon>Viridiplantae</taxon>
        <taxon>Streptophyta</taxon>
        <taxon>Embryophyta</taxon>
        <taxon>Tracheophyta</taxon>
        <taxon>Spermatophyta</taxon>
        <taxon>Magnoliopsida</taxon>
        <taxon>Liliopsida</taxon>
        <taxon>Asparagales</taxon>
        <taxon>Asparagaceae</taxon>
        <taxon>Asparagoideae</taxon>
        <taxon>Asparagus</taxon>
    </lineage>
</organism>
<name>A0A1R3L7B3_ASPOF</name>
<proteinExistence type="predicted"/>
<dbReference type="EMBL" id="KV863405">
    <property type="protein sequence ID" value="ONK55511.1"/>
    <property type="molecule type" value="Genomic_DNA"/>
</dbReference>
<dbReference type="PANTHER" id="PTHR47212">
    <property type="entry name" value="ADHESIN-LIKE PROTEIN, PUTATIVE (DUF3741)-RELATED"/>
    <property type="match status" value="1"/>
</dbReference>
<dbReference type="Gramene" id="ONK55511">
    <property type="protein sequence ID" value="ONK55511"/>
    <property type="gene ID" value="A4U43_UnF2130"/>
</dbReference>
<feature type="domain" description="DUF3741" evidence="1">
    <location>
        <begin position="60"/>
        <end position="103"/>
    </location>
</feature>
<dbReference type="AlphaFoldDB" id="A0A1R3L7B3"/>
<reference evidence="4" key="1">
    <citation type="journal article" date="2017" name="Nat. Commun.">
        <title>The asparagus genome sheds light on the origin and evolution of a young Y chromosome.</title>
        <authorList>
            <person name="Harkess A."/>
            <person name="Zhou J."/>
            <person name="Xu C."/>
            <person name="Bowers J.E."/>
            <person name="Van der Hulst R."/>
            <person name="Ayyampalayam S."/>
            <person name="Mercati F."/>
            <person name="Riccardi P."/>
            <person name="McKain M.R."/>
            <person name="Kakrana A."/>
            <person name="Tang H."/>
            <person name="Ray J."/>
            <person name="Groenendijk J."/>
            <person name="Arikit S."/>
            <person name="Mathioni S.M."/>
            <person name="Nakano M."/>
            <person name="Shan H."/>
            <person name="Telgmann-Rauber A."/>
            <person name="Kanno A."/>
            <person name="Yue Z."/>
            <person name="Chen H."/>
            <person name="Li W."/>
            <person name="Chen Y."/>
            <person name="Xu X."/>
            <person name="Zhang Y."/>
            <person name="Luo S."/>
            <person name="Chen H."/>
            <person name="Gao J."/>
            <person name="Mao Z."/>
            <person name="Pires J.C."/>
            <person name="Luo M."/>
            <person name="Kudrna D."/>
            <person name="Wing R.A."/>
            <person name="Meyers B.C."/>
            <person name="Yi K."/>
            <person name="Kong H."/>
            <person name="Lavrijsen P."/>
            <person name="Sunseri F."/>
            <person name="Falavigna A."/>
            <person name="Ye Y."/>
            <person name="Leebens-Mack J.H."/>
            <person name="Chen G."/>
        </authorList>
    </citation>
    <scope>NUCLEOTIDE SEQUENCE [LARGE SCALE GENOMIC DNA]</scope>
    <source>
        <strain evidence="4">cv. DH0086</strain>
    </source>
</reference>
<accession>A0A1R3L7B3</accession>
<gene>
    <name evidence="3" type="ORF">A4U43_UnF2130</name>
</gene>
<evidence type="ECO:0000313" key="4">
    <source>
        <dbReference type="Proteomes" id="UP000243459"/>
    </source>
</evidence>
<dbReference type="Proteomes" id="UP000243459">
    <property type="component" value="Unassembled WGS sequence"/>
</dbReference>
<dbReference type="PANTHER" id="PTHR47212:SF4">
    <property type="entry name" value="ADHESIN-LIKE PROTEIN, PUTATIVE (DUF3741)-RELATED"/>
    <property type="match status" value="1"/>
</dbReference>
<evidence type="ECO:0000259" key="2">
    <source>
        <dbReference type="Pfam" id="PF14309"/>
    </source>
</evidence>
<dbReference type="OMA" id="FINAVHI"/>
<sequence>MIQFYHDNYPYEGQADSELDSCPLPGIITHRKKIHLDDELSEKYLVLQKALGDAAKVFLSQKLLDSNELIRNRAFQSKEFMDALEILSSNKELLVNLIQDQNSTLLRHIQDIQHALGSELLEGTSTSEKIEDSVSSDLLPKQNHHKIFRKKDKLKGSDISQDRSQIVLLEPSPVKVENDSVTQILSSSPLSHHCLKQEEGLRAKSYFSIKGIKRRWGRVMGENKKEKHPISMDKLLDKISYGFKDSGDTQKGIVLASKSSCVSQNSSQLFAVEKKREKPKLNIEHPQHGDFANEYLNEMLTVRDETDSSPTVSKSLERVVSLRECHLLSPRFSQENSEELLLSPQKIIFSSSQQVNGEIPVDHLSPLSQNLDQDAKMLETELNQECVADDLKLKGGIKIVETSDIKLLEEHDDLDVLSESIGNEPGVMCEVCEAEGSSAFGELKTADDKPLLVIPSLSISPGILHVENSENSDCILEKPDRPSPVSVLEPFFLEDTISPGSTTANHVVLALQHQQIDFQDHIHSTIVLTAQDSEDQPSTCFDEKKAIFGYVTTLLQSSGTNHSQILETHSSSYQFLDSSVLEEVGTMFSLSPDDAMLLFDCTNEVLAEIKERLFCCTSWVHIIKPSSQVILRGPDFIQEVCKGIDRHLQLSELEGRSWMDLWSEIEETVFEMADIILDEIIEENMA</sequence>
<dbReference type="Pfam" id="PF12552">
    <property type="entry name" value="DUF3741"/>
    <property type="match status" value="1"/>
</dbReference>
<evidence type="ECO:0008006" key="5">
    <source>
        <dbReference type="Google" id="ProtNLM"/>
    </source>
</evidence>
<dbReference type="InterPro" id="IPR025486">
    <property type="entry name" value="DUF4378"/>
</dbReference>
<keyword evidence="4" id="KW-1185">Reference proteome</keyword>
<dbReference type="InterPro" id="IPR022212">
    <property type="entry name" value="DUF3741"/>
</dbReference>
<evidence type="ECO:0000259" key="1">
    <source>
        <dbReference type="Pfam" id="PF12552"/>
    </source>
</evidence>
<feature type="domain" description="DUF4378" evidence="2">
    <location>
        <begin position="548"/>
        <end position="683"/>
    </location>
</feature>
<protein>
    <recommendedName>
        <fullName evidence="5">DUF4378 domain-containing protein</fullName>
    </recommendedName>
</protein>
<dbReference type="Pfam" id="PF14309">
    <property type="entry name" value="DUF4378"/>
    <property type="match status" value="1"/>
</dbReference>